<organism evidence="1">
    <name type="scientific">marine metagenome</name>
    <dbReference type="NCBI Taxonomy" id="408172"/>
    <lineage>
        <taxon>unclassified sequences</taxon>
        <taxon>metagenomes</taxon>
        <taxon>ecological metagenomes</taxon>
    </lineage>
</organism>
<proteinExistence type="predicted"/>
<evidence type="ECO:0000313" key="1">
    <source>
        <dbReference type="EMBL" id="SUZ52124.1"/>
    </source>
</evidence>
<dbReference type="AlphaFoldDB" id="A0A381NDD8"/>
<dbReference type="EMBL" id="UINC01000257">
    <property type="protein sequence ID" value="SUZ52124.1"/>
    <property type="molecule type" value="Genomic_DNA"/>
</dbReference>
<gene>
    <name evidence="1" type="ORF">METZ01_LOCUS4978</name>
</gene>
<protein>
    <submittedName>
        <fullName evidence="1">Uncharacterized protein</fullName>
    </submittedName>
</protein>
<reference evidence="1" key="1">
    <citation type="submission" date="2018-05" db="EMBL/GenBank/DDBJ databases">
        <authorList>
            <person name="Lanie J.A."/>
            <person name="Ng W.-L."/>
            <person name="Kazmierczak K.M."/>
            <person name="Andrzejewski T.M."/>
            <person name="Davidsen T.M."/>
            <person name="Wayne K.J."/>
            <person name="Tettelin H."/>
            <person name="Glass J.I."/>
            <person name="Rusch D."/>
            <person name="Podicherti R."/>
            <person name="Tsui H.-C.T."/>
            <person name="Winkler M.E."/>
        </authorList>
    </citation>
    <scope>NUCLEOTIDE SEQUENCE</scope>
</reference>
<sequence>MQSPRFYFCRKQFALLPENLYQIALSSATPLLQPLHQRDSQIQPEL</sequence>
<name>A0A381NDD8_9ZZZZ</name>
<accession>A0A381NDD8</accession>